<dbReference type="Gene3D" id="1.20.120.530">
    <property type="entry name" value="GntR ligand-binding domain-like"/>
    <property type="match status" value="1"/>
</dbReference>
<dbReference type="RefSeq" id="WP_128493600.1">
    <property type="nucleotide sequence ID" value="NZ_RZNB01000001.1"/>
</dbReference>
<protein>
    <submittedName>
        <fullName evidence="6">FadR family transcriptional regulator</fullName>
    </submittedName>
</protein>
<dbReference type="InterPro" id="IPR011711">
    <property type="entry name" value="GntR_C"/>
</dbReference>
<keyword evidence="1" id="KW-0805">Transcription regulation</keyword>
<dbReference type="SMART" id="SM00895">
    <property type="entry name" value="FCD"/>
    <property type="match status" value="1"/>
</dbReference>
<dbReference type="Proteomes" id="UP000288547">
    <property type="component" value="Unassembled WGS sequence"/>
</dbReference>
<dbReference type="GO" id="GO:0003700">
    <property type="term" value="F:DNA-binding transcription factor activity"/>
    <property type="evidence" value="ECO:0007669"/>
    <property type="project" value="InterPro"/>
</dbReference>
<feature type="domain" description="HTH gntR-type" evidence="5">
    <location>
        <begin position="5"/>
        <end position="77"/>
    </location>
</feature>
<feature type="compositionally biased region" description="Low complexity" evidence="4">
    <location>
        <begin position="238"/>
        <end position="253"/>
    </location>
</feature>
<dbReference type="InterPro" id="IPR000524">
    <property type="entry name" value="Tscrpt_reg_HTH_GntR"/>
</dbReference>
<evidence type="ECO:0000313" key="7">
    <source>
        <dbReference type="Proteomes" id="UP000288547"/>
    </source>
</evidence>
<dbReference type="InterPro" id="IPR036390">
    <property type="entry name" value="WH_DNA-bd_sf"/>
</dbReference>
<dbReference type="Gene3D" id="1.10.10.10">
    <property type="entry name" value="Winged helix-like DNA-binding domain superfamily/Winged helix DNA-binding domain"/>
    <property type="match status" value="1"/>
</dbReference>
<dbReference type="SUPFAM" id="SSF48008">
    <property type="entry name" value="GntR ligand-binding domain-like"/>
    <property type="match status" value="1"/>
</dbReference>
<gene>
    <name evidence="6" type="ORF">ELQ90_02090</name>
</gene>
<keyword evidence="3" id="KW-0804">Transcription</keyword>
<dbReference type="EMBL" id="RZNB01000001">
    <property type="protein sequence ID" value="RWZ52757.1"/>
    <property type="molecule type" value="Genomic_DNA"/>
</dbReference>
<dbReference type="OrthoDB" id="3567645at2"/>
<sequence length="259" mass="26671">MTDDTRAWQTVLRSVEADLLAGVLKPGDRLPGERALATDLGVGRSSVREALRVLEVLGLIRTATGSGPSSGAIIVSTPRGGMSALLRLQVAASGFRVADIVDTRLVLETSVAATLAARAAAGAPLELTEAEALLDAMEDAALSPPEFLALDARFHASLAEAAGNQVVVATMAGLRDSIEGYVVAGVPNLPSWPDAVARLMREHRDILAAVHAGDPTRARDAVHDHIAGYYAATGLSESASAPTPSTDSTTPTPTEGPIA</sequence>
<feature type="region of interest" description="Disordered" evidence="4">
    <location>
        <begin position="236"/>
        <end position="259"/>
    </location>
</feature>
<evidence type="ECO:0000313" key="6">
    <source>
        <dbReference type="EMBL" id="RWZ52757.1"/>
    </source>
</evidence>
<evidence type="ECO:0000259" key="5">
    <source>
        <dbReference type="PROSITE" id="PS50949"/>
    </source>
</evidence>
<dbReference type="AlphaFoldDB" id="A0A3S4DNV5"/>
<dbReference type="PANTHER" id="PTHR43537">
    <property type="entry name" value="TRANSCRIPTIONAL REGULATOR, GNTR FAMILY"/>
    <property type="match status" value="1"/>
</dbReference>
<dbReference type="GO" id="GO:0003677">
    <property type="term" value="F:DNA binding"/>
    <property type="evidence" value="ECO:0007669"/>
    <property type="project" value="UniProtKB-KW"/>
</dbReference>
<organism evidence="6 7">
    <name type="scientific">Labedella phragmitis</name>
    <dbReference type="NCBI Taxonomy" id="2498849"/>
    <lineage>
        <taxon>Bacteria</taxon>
        <taxon>Bacillati</taxon>
        <taxon>Actinomycetota</taxon>
        <taxon>Actinomycetes</taxon>
        <taxon>Micrococcales</taxon>
        <taxon>Microbacteriaceae</taxon>
        <taxon>Labedella</taxon>
    </lineage>
</organism>
<dbReference type="Pfam" id="PF07729">
    <property type="entry name" value="FCD"/>
    <property type="match status" value="1"/>
</dbReference>
<dbReference type="PANTHER" id="PTHR43537:SF24">
    <property type="entry name" value="GLUCONATE OPERON TRANSCRIPTIONAL REPRESSOR"/>
    <property type="match status" value="1"/>
</dbReference>
<dbReference type="SUPFAM" id="SSF46785">
    <property type="entry name" value="Winged helix' DNA-binding domain"/>
    <property type="match status" value="1"/>
</dbReference>
<dbReference type="PRINTS" id="PR00035">
    <property type="entry name" value="HTHGNTR"/>
</dbReference>
<evidence type="ECO:0000256" key="1">
    <source>
        <dbReference type="ARBA" id="ARBA00023015"/>
    </source>
</evidence>
<proteinExistence type="predicted"/>
<dbReference type="Pfam" id="PF00392">
    <property type="entry name" value="GntR"/>
    <property type="match status" value="1"/>
</dbReference>
<comment type="caution">
    <text evidence="6">The sequence shown here is derived from an EMBL/GenBank/DDBJ whole genome shotgun (WGS) entry which is preliminary data.</text>
</comment>
<evidence type="ECO:0000256" key="2">
    <source>
        <dbReference type="ARBA" id="ARBA00023125"/>
    </source>
</evidence>
<evidence type="ECO:0000256" key="3">
    <source>
        <dbReference type="ARBA" id="ARBA00023163"/>
    </source>
</evidence>
<evidence type="ECO:0000256" key="4">
    <source>
        <dbReference type="SAM" id="MobiDB-lite"/>
    </source>
</evidence>
<dbReference type="CDD" id="cd07377">
    <property type="entry name" value="WHTH_GntR"/>
    <property type="match status" value="1"/>
</dbReference>
<accession>A0A3S4DNV5</accession>
<reference evidence="6 7" key="1">
    <citation type="submission" date="2018-12" db="EMBL/GenBank/DDBJ databases">
        <authorList>
            <person name="Li F."/>
        </authorList>
    </citation>
    <scope>NUCLEOTIDE SEQUENCE [LARGE SCALE GENOMIC DNA]</scope>
    <source>
        <strain evidence="6 7">11W25H-1</strain>
    </source>
</reference>
<keyword evidence="7" id="KW-1185">Reference proteome</keyword>
<name>A0A3S4DNV5_9MICO</name>
<keyword evidence="2" id="KW-0238">DNA-binding</keyword>
<dbReference type="PROSITE" id="PS50949">
    <property type="entry name" value="HTH_GNTR"/>
    <property type="match status" value="1"/>
</dbReference>
<dbReference type="InterPro" id="IPR036388">
    <property type="entry name" value="WH-like_DNA-bd_sf"/>
</dbReference>
<dbReference type="SMART" id="SM00345">
    <property type="entry name" value="HTH_GNTR"/>
    <property type="match status" value="1"/>
</dbReference>
<dbReference type="InterPro" id="IPR008920">
    <property type="entry name" value="TF_FadR/GntR_C"/>
</dbReference>